<sequence>MDQTSNGMEAMDSREADFDVDAICEIIRVRVCTGLTRACKLLGSLDDYMMHTGKNEDQNNLVSNRDVIKGVLLQQAVQAVVATILFVLFRNAESNAEVKALDVDAILISHIHGRRPRQKRVYRNMEIVAARAHSLDWQMPLEILINLLKENNVVTFIKGSRGPIVQEVEAARSLIRNVEREDLARLESVDRKTRGRDVPQQLFGIVRQIQRTMIHFQSKEQTTEALKL</sequence>
<evidence type="ECO:0000313" key="1">
    <source>
        <dbReference type="EMBL" id="GER50710.1"/>
    </source>
</evidence>
<accession>A0A5A7QZ58</accession>
<dbReference type="AlphaFoldDB" id="A0A5A7QZ58"/>
<organism evidence="1 2">
    <name type="scientific">Striga asiatica</name>
    <name type="common">Asiatic witchweed</name>
    <name type="synonym">Buchnera asiatica</name>
    <dbReference type="NCBI Taxonomy" id="4170"/>
    <lineage>
        <taxon>Eukaryota</taxon>
        <taxon>Viridiplantae</taxon>
        <taxon>Streptophyta</taxon>
        <taxon>Embryophyta</taxon>
        <taxon>Tracheophyta</taxon>
        <taxon>Spermatophyta</taxon>
        <taxon>Magnoliopsida</taxon>
        <taxon>eudicotyledons</taxon>
        <taxon>Gunneridae</taxon>
        <taxon>Pentapetalae</taxon>
        <taxon>asterids</taxon>
        <taxon>lamiids</taxon>
        <taxon>Lamiales</taxon>
        <taxon>Orobanchaceae</taxon>
        <taxon>Buchnereae</taxon>
        <taxon>Striga</taxon>
    </lineage>
</organism>
<keyword evidence="1" id="KW-0687">Ribonucleoprotein</keyword>
<reference evidence="2" key="1">
    <citation type="journal article" date="2019" name="Curr. Biol.">
        <title>Genome Sequence of Striga asiatica Provides Insight into the Evolution of Plant Parasitism.</title>
        <authorList>
            <person name="Yoshida S."/>
            <person name="Kim S."/>
            <person name="Wafula E.K."/>
            <person name="Tanskanen J."/>
            <person name="Kim Y.M."/>
            <person name="Honaas L."/>
            <person name="Yang Z."/>
            <person name="Spallek T."/>
            <person name="Conn C.E."/>
            <person name="Ichihashi Y."/>
            <person name="Cheong K."/>
            <person name="Cui S."/>
            <person name="Der J.P."/>
            <person name="Gundlach H."/>
            <person name="Jiao Y."/>
            <person name="Hori C."/>
            <person name="Ishida J.K."/>
            <person name="Kasahara H."/>
            <person name="Kiba T."/>
            <person name="Kim M.S."/>
            <person name="Koo N."/>
            <person name="Laohavisit A."/>
            <person name="Lee Y.H."/>
            <person name="Lumba S."/>
            <person name="McCourt P."/>
            <person name="Mortimer J.C."/>
            <person name="Mutuku J.M."/>
            <person name="Nomura T."/>
            <person name="Sasaki-Sekimoto Y."/>
            <person name="Seto Y."/>
            <person name="Wang Y."/>
            <person name="Wakatake T."/>
            <person name="Sakakibara H."/>
            <person name="Demura T."/>
            <person name="Yamaguchi S."/>
            <person name="Yoneyama K."/>
            <person name="Manabe R.I."/>
            <person name="Nelson D.C."/>
            <person name="Schulman A.H."/>
            <person name="Timko M.P."/>
            <person name="dePamphilis C.W."/>
            <person name="Choi D."/>
            <person name="Shirasu K."/>
        </authorList>
    </citation>
    <scope>NUCLEOTIDE SEQUENCE [LARGE SCALE GENOMIC DNA]</scope>
    <source>
        <strain evidence="2">cv. UVA1</strain>
    </source>
</reference>
<dbReference type="EMBL" id="BKCP01009403">
    <property type="protein sequence ID" value="GER50710.1"/>
    <property type="molecule type" value="Genomic_DNA"/>
</dbReference>
<dbReference type="OrthoDB" id="1668230at2759"/>
<dbReference type="Proteomes" id="UP000325081">
    <property type="component" value="Unassembled WGS sequence"/>
</dbReference>
<keyword evidence="2" id="KW-1185">Reference proteome</keyword>
<proteinExistence type="predicted"/>
<evidence type="ECO:0000313" key="2">
    <source>
        <dbReference type="Proteomes" id="UP000325081"/>
    </source>
</evidence>
<dbReference type="GO" id="GO:0005840">
    <property type="term" value="C:ribosome"/>
    <property type="evidence" value="ECO:0007669"/>
    <property type="project" value="UniProtKB-KW"/>
</dbReference>
<protein>
    <submittedName>
        <fullName evidence="1">60S ribosomal protein L17</fullName>
    </submittedName>
</protein>
<comment type="caution">
    <text evidence="1">The sequence shown here is derived from an EMBL/GenBank/DDBJ whole genome shotgun (WGS) entry which is preliminary data.</text>
</comment>
<keyword evidence="1" id="KW-0689">Ribosomal protein</keyword>
<dbReference type="InterPro" id="IPR036394">
    <property type="entry name" value="Ribosomal_uL22_sf"/>
</dbReference>
<name>A0A5A7QZ58_STRAF</name>
<gene>
    <name evidence="1" type="ORF">STAS_28031</name>
</gene>
<dbReference type="SUPFAM" id="SSF54843">
    <property type="entry name" value="Ribosomal protein L22"/>
    <property type="match status" value="1"/>
</dbReference>
<dbReference type="GO" id="GO:0006412">
    <property type="term" value="P:translation"/>
    <property type="evidence" value="ECO:0007669"/>
    <property type="project" value="InterPro"/>
</dbReference>
<dbReference type="GO" id="GO:0003735">
    <property type="term" value="F:structural constituent of ribosome"/>
    <property type="evidence" value="ECO:0007669"/>
    <property type="project" value="InterPro"/>
</dbReference>